<dbReference type="Gene3D" id="1.25.40.10">
    <property type="entry name" value="Tetratricopeptide repeat domain"/>
    <property type="match status" value="3"/>
</dbReference>
<keyword evidence="4" id="KW-1185">Reference proteome</keyword>
<gene>
    <name evidence="3" type="ORF">JOF53_007914</name>
</gene>
<dbReference type="Pfam" id="PF13374">
    <property type="entry name" value="TPR_10"/>
    <property type="match status" value="1"/>
</dbReference>
<feature type="signal peptide" evidence="1">
    <location>
        <begin position="1"/>
        <end position="31"/>
    </location>
</feature>
<reference evidence="3 4" key="1">
    <citation type="submission" date="2021-03" db="EMBL/GenBank/DDBJ databases">
        <title>Sequencing the genomes of 1000 actinobacteria strains.</title>
        <authorList>
            <person name="Klenk H.-P."/>
        </authorList>
    </citation>
    <scope>NUCLEOTIDE SEQUENCE [LARGE SCALE GENOMIC DNA]</scope>
    <source>
        <strain evidence="3 4">DSM 44580</strain>
    </source>
</reference>
<dbReference type="CDD" id="cd15482">
    <property type="entry name" value="Sialidase_non-viral"/>
    <property type="match status" value="1"/>
</dbReference>
<evidence type="ECO:0000313" key="4">
    <source>
        <dbReference type="Proteomes" id="UP001519363"/>
    </source>
</evidence>
<sequence>MNLTGFACRLVTPAVVVAVLASGLAAPPAVAAEPGPTPDQLSTALFGAAVQLKDNGRTHERNLLLSAELVDWRAKNPAASADALDRHAADVDKVVGQAVAPANERDLAPDVLGRGVEALYAIPEVDRGGAQLKVLTSALATRDLRASTAPEDLRGVLTQITASSIEVAPRIWATLREAAGRDATLNTTWKNRLGKATVAESAPVDPAAPLAALKQLPQVKKVIDVDAIQAGFTQGFDQGMAALTKQIKPLIKVLGDPSSPNTPLGKAMAWVKEHVDPVTGEIKKPDEDALKRFAEDAKQFEDYLDKVKGGLTAFASVVKVLSPRYAQDLVKFADTLYKIGKHVMPMINAVAALGTAIAAGAAIGSIVPAIGTVIGAAVGLVTTLVGLLGSGGGGPSPELRAIQAMHTEMRESFKDLKQFLIDFRTEVNARFDRIDATLNLMFGEMLLKFDQVLAAIAQSNWQLTQQIRDLHGSLLTIATNVQANLQQVMAALQADGAKDFRAAVRKYLDYAAREGQPIPSYDQGGTNYLEGARAFADGGDDLARTALFMHNGQDAAPEAVLPGNNSAYLVNYLKTWAVNNVGQEYGNGHPATGVPNADLLAAAMRAYGTLMNQNPELAAKEPLVEIDGKKTVARVDDLLKAGNDVLAAARRFNQPRFKPATGPWVATNTLLERLQKDNATRLTQLANSLAAYEHVTPVKEPDRPFALWEGRDQRVEGFMKWDNVTVPRCTHPTAESTVNTMPDLIKSDQLPNPVRLLKQLFPGMELRTCSSGSIRTNDHWYNRTTIPPERIPCKWGQTEPGCVKSTTVRSHKMTNVTIEFQVWGTIPGHTSESLLALRLGTGEVEVCNFPGATPADDEPRTVNCDMTRPDLLLPKLGTVPGWRPTSGMREWDTVNTHPVLDKALADRRAKYYALVAGELRDPNKLPASVQADTTMRLLRAFLEIGFPTALQSDGRFRELLYGTKAIPSSLNVRQSVAGEVSPLAALYFQAAKNLSERKDPLHEQAVFSKSELPNCASAPAEVTTLDPVARCLVTISGLRRAALGERIEYYSTDLVGHPAAQDPQTVTALMRSLRVQTKATHPGYPLTPPGETGPVPPAEIGKTFGGLGGSSRATLGGRHFMVWQGRQDEVLVAASEDGRQWWPPVTVSRPHTASDTPALAVLGDRLVAVWTSGPFTWTDGNNDRTLATSTSTDGRTWTTPVRLADAGLGSEGVGLSVQHGKLVLVYRGKDQGKYVTSSHDGRHWKRPLPVVDNGATAAAPALTTLNGTLVQLWRGWEGDEALYHAVSSNGVDWSRQNLLGATTARSPSAPSLTTHGGTVFAVWRNAADDGLSVADTADGGAWSAPRPLHADAHAAVGAPSLGVVGGKLAAIWRDAGNADKVLVSTSADGRTWSAPEPIAKLTPEARAQRADAMITEATRLWQGNQREQAISKAQEALVLARDLAREVPNRAATLARYLRNPVSGYLAESGRHDEAIALLDEAVAAYRRLGTLDPGNPEHRLNEADTLVAQGTRIWAKGDRDKGRDRALEGVNLARTLVSKGPGFASAFAQWIRTPVAGYLFDTGKREESIALLGEAVSTYRALARQEPHKPEHKFNEADTLVQQGSRLWTKGDKPAGLAKVMEGIGVARPLAATAPGYAAGFAQWIRTPASGYLAESGRHDEAIALLGEAVTTYRQLSQQDPQRSEYKLNEADALVWQGFRMWHKGERDKGRDRTLEGIALARTLVSKGSGYASAFAQWIRFPAAGFLADTGKHDESVALLGEAVATYRQLVQQHPDNAEYKLYEADALVQQGTRLWAKGDKPAALAKVQEGLAEARKVAPKGPSYSDHLATWLLAPAADYALGNGRKPEAVALAREAVEVYTRLTAADAKYQPKLDAAKQKLAALQA</sequence>
<proteinExistence type="predicted"/>
<evidence type="ECO:0000313" key="3">
    <source>
        <dbReference type="EMBL" id="MBP2479042.1"/>
    </source>
</evidence>
<name>A0ABS5AS50_9PSEU</name>
<dbReference type="EMBL" id="JAGIOO010000001">
    <property type="protein sequence ID" value="MBP2479042.1"/>
    <property type="molecule type" value="Genomic_DNA"/>
</dbReference>
<dbReference type="Gene3D" id="2.120.10.10">
    <property type="match status" value="1"/>
</dbReference>
<comment type="caution">
    <text evidence="3">The sequence shown here is derived from an EMBL/GenBank/DDBJ whole genome shotgun (WGS) entry which is preliminary data.</text>
</comment>
<dbReference type="InterPro" id="IPR036278">
    <property type="entry name" value="Sialidase_sf"/>
</dbReference>
<evidence type="ECO:0000259" key="2">
    <source>
        <dbReference type="Pfam" id="PF13088"/>
    </source>
</evidence>
<dbReference type="SUPFAM" id="SSF48452">
    <property type="entry name" value="TPR-like"/>
    <property type="match status" value="2"/>
</dbReference>
<organism evidence="3 4">
    <name type="scientific">Crossiella equi</name>
    <dbReference type="NCBI Taxonomy" id="130796"/>
    <lineage>
        <taxon>Bacteria</taxon>
        <taxon>Bacillati</taxon>
        <taxon>Actinomycetota</taxon>
        <taxon>Actinomycetes</taxon>
        <taxon>Pseudonocardiales</taxon>
        <taxon>Pseudonocardiaceae</taxon>
        <taxon>Crossiella</taxon>
    </lineage>
</organism>
<feature type="chain" id="PRO_5046425453" evidence="1">
    <location>
        <begin position="32"/>
        <end position="1888"/>
    </location>
</feature>
<accession>A0ABS5AS50</accession>
<dbReference type="InterPro" id="IPR011990">
    <property type="entry name" value="TPR-like_helical_dom_sf"/>
</dbReference>
<dbReference type="SUPFAM" id="SSF50939">
    <property type="entry name" value="Sialidases"/>
    <property type="match status" value="1"/>
</dbReference>
<feature type="domain" description="Sialidase" evidence="2">
    <location>
        <begin position="1165"/>
        <end position="1349"/>
    </location>
</feature>
<dbReference type="Pfam" id="PF13088">
    <property type="entry name" value="BNR_2"/>
    <property type="match status" value="1"/>
</dbReference>
<dbReference type="Proteomes" id="UP001519363">
    <property type="component" value="Unassembled WGS sequence"/>
</dbReference>
<protein>
    <submittedName>
        <fullName evidence="3">Tetratricopeptide (TPR) repeat protein</fullName>
    </submittedName>
</protein>
<keyword evidence="1" id="KW-0732">Signal</keyword>
<dbReference type="InterPro" id="IPR011040">
    <property type="entry name" value="Sialidase"/>
</dbReference>
<evidence type="ECO:0000256" key="1">
    <source>
        <dbReference type="SAM" id="SignalP"/>
    </source>
</evidence>
<dbReference type="RefSeq" id="WP_086789052.1">
    <property type="nucleotide sequence ID" value="NZ_JAGIOO010000001.1"/>
</dbReference>